<dbReference type="PANTHER" id="PTHR13710:SF105">
    <property type="entry name" value="ATP-DEPENDENT DNA HELICASE Q1"/>
    <property type="match status" value="1"/>
</dbReference>
<dbReference type="Gene3D" id="3.40.50.300">
    <property type="entry name" value="P-loop containing nucleotide triphosphate hydrolases"/>
    <property type="match status" value="1"/>
</dbReference>
<dbReference type="EMBL" id="CAJVQB010009188">
    <property type="protein sequence ID" value="CAG8727566.1"/>
    <property type="molecule type" value="Genomic_DNA"/>
</dbReference>
<evidence type="ECO:0000256" key="3">
    <source>
        <dbReference type="ARBA" id="ARBA00023235"/>
    </source>
</evidence>
<reference evidence="7 8" key="1">
    <citation type="submission" date="2021-06" db="EMBL/GenBank/DDBJ databases">
        <authorList>
            <person name="Kallberg Y."/>
            <person name="Tangrot J."/>
            <person name="Rosling A."/>
        </authorList>
    </citation>
    <scope>NUCLEOTIDE SEQUENCE [LARGE SCALE GENOMIC DNA]</scope>
    <source>
        <strain evidence="7 8">120-4 pot B 10/14</strain>
    </source>
</reference>
<evidence type="ECO:0000256" key="5">
    <source>
        <dbReference type="ARBA" id="ARBA00034808"/>
    </source>
</evidence>
<sequence length="313" mass="35577">MGILAAKIYATLDQPLEEQEKIFGEVVAGITKVLSAWAKLGQIKEEFPLSPILLLITTCFCEGVSRLSIILKDHLKVIQKCIEIFNGLKEYVDSNHLGIYYRKMYSADQKTTLNLWNQQKLKYIVAMNTFGIGVHISDIRIIIHTTFLLSSTNFVQEVGRASRDEKQAKSIVLYSCSDIRELLLIVGRRIDSEDLIQILDMVNKLLEFSNDPTISLVNFGCDDIVDVFMKANNKNTREKNLTFLWENDRDKAKSNIIRTRNTCLHAIDQLCIKELLVQNVVIKPVRPGSSMIVYSSNFSEIASDARQKILENS</sequence>
<dbReference type="Pfam" id="PF00271">
    <property type="entry name" value="Helicase_C"/>
    <property type="match status" value="1"/>
</dbReference>
<dbReference type="InterPro" id="IPR027417">
    <property type="entry name" value="P-loop_NTPase"/>
</dbReference>
<organism evidence="7 8">
    <name type="scientific">Gigaspora margarita</name>
    <dbReference type="NCBI Taxonomy" id="4874"/>
    <lineage>
        <taxon>Eukaryota</taxon>
        <taxon>Fungi</taxon>
        <taxon>Fungi incertae sedis</taxon>
        <taxon>Mucoromycota</taxon>
        <taxon>Glomeromycotina</taxon>
        <taxon>Glomeromycetes</taxon>
        <taxon>Diversisporales</taxon>
        <taxon>Gigasporaceae</taxon>
        <taxon>Gigaspora</taxon>
    </lineage>
</organism>
<comment type="catalytic activity">
    <reaction evidence="4">
        <text>Couples ATP hydrolysis with the unwinding of duplex DNA by translocating in the 3'-5' direction.</text>
        <dbReference type="EC" id="5.6.2.4"/>
    </reaction>
</comment>
<name>A0ABN7V3W2_GIGMA</name>
<dbReference type="EC" id="5.6.2.4" evidence="5"/>
<dbReference type="PANTHER" id="PTHR13710">
    <property type="entry name" value="DNA HELICASE RECQ FAMILY MEMBER"/>
    <property type="match status" value="1"/>
</dbReference>
<dbReference type="PROSITE" id="PS51194">
    <property type="entry name" value="HELICASE_CTER"/>
    <property type="match status" value="1"/>
</dbReference>
<comment type="similarity">
    <text evidence="1">Belongs to the helicase family. RecQ subfamily.</text>
</comment>
<gene>
    <name evidence="7" type="ORF">GMARGA_LOCUS14070</name>
</gene>
<evidence type="ECO:0000256" key="4">
    <source>
        <dbReference type="ARBA" id="ARBA00034617"/>
    </source>
</evidence>
<evidence type="ECO:0000313" key="8">
    <source>
        <dbReference type="Proteomes" id="UP000789901"/>
    </source>
</evidence>
<keyword evidence="3" id="KW-0413">Isomerase</keyword>
<keyword evidence="8" id="KW-1185">Reference proteome</keyword>
<dbReference type="InterPro" id="IPR001650">
    <property type="entry name" value="Helicase_C-like"/>
</dbReference>
<evidence type="ECO:0000256" key="1">
    <source>
        <dbReference type="ARBA" id="ARBA00005446"/>
    </source>
</evidence>
<evidence type="ECO:0000256" key="2">
    <source>
        <dbReference type="ARBA" id="ARBA00023125"/>
    </source>
</evidence>
<evidence type="ECO:0000313" key="7">
    <source>
        <dbReference type="EMBL" id="CAG8727566.1"/>
    </source>
</evidence>
<comment type="caution">
    <text evidence="7">The sequence shown here is derived from an EMBL/GenBank/DDBJ whole genome shotgun (WGS) entry which is preliminary data.</text>
</comment>
<dbReference type="SMART" id="SM00490">
    <property type="entry name" value="HELICc"/>
    <property type="match status" value="1"/>
</dbReference>
<dbReference type="SUPFAM" id="SSF52540">
    <property type="entry name" value="P-loop containing nucleoside triphosphate hydrolases"/>
    <property type="match status" value="1"/>
</dbReference>
<keyword evidence="2" id="KW-0238">DNA-binding</keyword>
<feature type="domain" description="Helicase C-terminal" evidence="6">
    <location>
        <begin position="39"/>
        <end position="206"/>
    </location>
</feature>
<evidence type="ECO:0000259" key="6">
    <source>
        <dbReference type="PROSITE" id="PS51194"/>
    </source>
</evidence>
<proteinExistence type="inferred from homology"/>
<dbReference type="Proteomes" id="UP000789901">
    <property type="component" value="Unassembled WGS sequence"/>
</dbReference>
<protein>
    <recommendedName>
        <fullName evidence="5">DNA 3'-5' helicase</fullName>
        <ecNumber evidence="5">5.6.2.4</ecNumber>
    </recommendedName>
</protein>
<accession>A0ABN7V3W2</accession>